<feature type="binding site" evidence="8">
    <location>
        <position position="6"/>
    </location>
    <ligand>
        <name>Mg(2+)</name>
        <dbReference type="ChEBI" id="CHEBI:18420"/>
    </ligand>
</feature>
<dbReference type="GO" id="GO:0004519">
    <property type="term" value="F:endonuclease activity"/>
    <property type="evidence" value="ECO:0007669"/>
    <property type="project" value="UniProtKB-KW"/>
</dbReference>
<name>A0A562WSZ2_9BACT</name>
<evidence type="ECO:0000256" key="6">
    <source>
        <dbReference type="ARBA" id="ARBA00022842"/>
    </source>
</evidence>
<dbReference type="GO" id="GO:0000287">
    <property type="term" value="F:magnesium ion binding"/>
    <property type="evidence" value="ECO:0007669"/>
    <property type="project" value="UniProtKB-UniRule"/>
</dbReference>
<evidence type="ECO:0000256" key="5">
    <source>
        <dbReference type="ARBA" id="ARBA00022801"/>
    </source>
</evidence>
<dbReference type="GO" id="GO:0090729">
    <property type="term" value="F:toxin activity"/>
    <property type="evidence" value="ECO:0007669"/>
    <property type="project" value="UniProtKB-KW"/>
</dbReference>
<evidence type="ECO:0000256" key="8">
    <source>
        <dbReference type="HAMAP-Rule" id="MF_00265"/>
    </source>
</evidence>
<evidence type="ECO:0000256" key="3">
    <source>
        <dbReference type="ARBA" id="ARBA00022722"/>
    </source>
</evidence>
<proteinExistence type="inferred from homology"/>
<keyword evidence="5 8" id="KW-0378">Hydrolase</keyword>
<dbReference type="SUPFAM" id="SSF88723">
    <property type="entry name" value="PIN domain-like"/>
    <property type="match status" value="1"/>
</dbReference>
<dbReference type="InterPro" id="IPR029060">
    <property type="entry name" value="PIN-like_dom_sf"/>
</dbReference>
<dbReference type="OrthoDB" id="9799448at2"/>
<dbReference type="Pfam" id="PF01850">
    <property type="entry name" value="PIN"/>
    <property type="match status" value="1"/>
</dbReference>
<dbReference type="GO" id="GO:0016787">
    <property type="term" value="F:hydrolase activity"/>
    <property type="evidence" value="ECO:0007669"/>
    <property type="project" value="UniProtKB-KW"/>
</dbReference>
<gene>
    <name evidence="8" type="primary">vapC</name>
    <name evidence="10" type="ORF">JN12_00204</name>
</gene>
<dbReference type="CDD" id="cd18733">
    <property type="entry name" value="PIN_RfVapC1-like"/>
    <property type="match status" value="1"/>
</dbReference>
<sequence>MGVILDSSEIIVLERSRGVVENLVAGREDEPFGISVVTVAELLHGVERADTETRKIRRQAFVEKVIEMIPVFPFDIGVARIYARIWASLVQRGFTVGSHDLIIAATAISLDYTVITANRRDFEKIEGLRLEVRQA</sequence>
<accession>A0A562WSZ2</accession>
<protein>
    <recommendedName>
        <fullName evidence="8">Ribonuclease VapC</fullName>
        <shortName evidence="8">RNase VapC</shortName>
        <ecNumber evidence="8">3.1.-.-</ecNumber>
    </recommendedName>
    <alternativeName>
        <fullName evidence="8">Toxin VapC</fullName>
    </alternativeName>
</protein>
<dbReference type="HAMAP" id="MF_00265">
    <property type="entry name" value="VapC_Nob1"/>
    <property type="match status" value="1"/>
</dbReference>
<dbReference type="EMBL" id="VLLN01000001">
    <property type="protein sequence ID" value="TWJ33530.1"/>
    <property type="molecule type" value="Genomic_DNA"/>
</dbReference>
<dbReference type="Proteomes" id="UP000319449">
    <property type="component" value="Unassembled WGS sequence"/>
</dbReference>
<dbReference type="InterPro" id="IPR002716">
    <property type="entry name" value="PIN_dom"/>
</dbReference>
<evidence type="ECO:0000313" key="11">
    <source>
        <dbReference type="Proteomes" id="UP000319449"/>
    </source>
</evidence>
<keyword evidence="6 8" id="KW-0460">Magnesium</keyword>
<feature type="domain" description="PIN" evidence="9">
    <location>
        <begin position="4"/>
        <end position="126"/>
    </location>
</feature>
<dbReference type="EC" id="3.1.-.-" evidence="8"/>
<comment type="function">
    <text evidence="8">Toxic component of a toxin-antitoxin (TA) system. An RNase.</text>
</comment>
<keyword evidence="8" id="KW-0800">Toxin</keyword>
<keyword evidence="2 8" id="KW-1277">Toxin-antitoxin system</keyword>
<dbReference type="AlphaFoldDB" id="A0A562WSZ2"/>
<dbReference type="InterPro" id="IPR022907">
    <property type="entry name" value="VapC_family"/>
</dbReference>
<dbReference type="PANTHER" id="PTHR33653:SF1">
    <property type="entry name" value="RIBONUCLEASE VAPC2"/>
    <property type="match status" value="1"/>
</dbReference>
<dbReference type="GO" id="GO:0004540">
    <property type="term" value="F:RNA nuclease activity"/>
    <property type="evidence" value="ECO:0007669"/>
    <property type="project" value="InterPro"/>
</dbReference>
<evidence type="ECO:0000259" key="9">
    <source>
        <dbReference type="Pfam" id="PF01850"/>
    </source>
</evidence>
<keyword evidence="11" id="KW-1185">Reference proteome</keyword>
<keyword evidence="10" id="KW-0255">Endonuclease</keyword>
<dbReference type="PANTHER" id="PTHR33653">
    <property type="entry name" value="RIBONUCLEASE VAPC2"/>
    <property type="match status" value="1"/>
</dbReference>
<evidence type="ECO:0000313" key="10">
    <source>
        <dbReference type="EMBL" id="TWJ33530.1"/>
    </source>
</evidence>
<reference evidence="10 11" key="1">
    <citation type="submission" date="2019-07" db="EMBL/GenBank/DDBJ databases">
        <title>Genomic Encyclopedia of Archaeal and Bacterial Type Strains, Phase II (KMG-II): from individual species to whole genera.</title>
        <authorList>
            <person name="Goeker M."/>
        </authorList>
    </citation>
    <scope>NUCLEOTIDE SEQUENCE [LARGE SCALE GENOMIC DNA]</scope>
    <source>
        <strain evidence="10 11">ATCC BAA-1139</strain>
    </source>
</reference>
<dbReference type="Gene3D" id="3.40.50.1010">
    <property type="entry name" value="5'-nuclease"/>
    <property type="match status" value="1"/>
</dbReference>
<keyword evidence="3 8" id="KW-0540">Nuclease</keyword>
<keyword evidence="4 8" id="KW-0479">Metal-binding</keyword>
<dbReference type="RefSeq" id="WP_145017174.1">
    <property type="nucleotide sequence ID" value="NZ_VLLN01000001.1"/>
</dbReference>
<evidence type="ECO:0000256" key="2">
    <source>
        <dbReference type="ARBA" id="ARBA00022649"/>
    </source>
</evidence>
<evidence type="ECO:0000256" key="1">
    <source>
        <dbReference type="ARBA" id="ARBA00001946"/>
    </source>
</evidence>
<comment type="similarity">
    <text evidence="7 8">Belongs to the PINc/VapC protein family.</text>
</comment>
<evidence type="ECO:0000256" key="4">
    <source>
        <dbReference type="ARBA" id="ARBA00022723"/>
    </source>
</evidence>
<evidence type="ECO:0000256" key="7">
    <source>
        <dbReference type="ARBA" id="ARBA00038093"/>
    </source>
</evidence>
<dbReference type="InterPro" id="IPR050556">
    <property type="entry name" value="Type_II_TA_system_RNase"/>
</dbReference>
<feature type="binding site" evidence="8">
    <location>
        <position position="100"/>
    </location>
    <ligand>
        <name>Mg(2+)</name>
        <dbReference type="ChEBI" id="CHEBI:18420"/>
    </ligand>
</feature>
<comment type="cofactor">
    <cofactor evidence="1 8">
        <name>Mg(2+)</name>
        <dbReference type="ChEBI" id="CHEBI:18420"/>
    </cofactor>
</comment>
<organism evidence="10 11">
    <name type="scientific">Geobacter argillaceus</name>
    <dbReference type="NCBI Taxonomy" id="345631"/>
    <lineage>
        <taxon>Bacteria</taxon>
        <taxon>Pseudomonadati</taxon>
        <taxon>Thermodesulfobacteriota</taxon>
        <taxon>Desulfuromonadia</taxon>
        <taxon>Geobacterales</taxon>
        <taxon>Geobacteraceae</taxon>
        <taxon>Geobacter</taxon>
    </lineage>
</organism>
<comment type="caution">
    <text evidence="10">The sequence shown here is derived from an EMBL/GenBank/DDBJ whole genome shotgun (WGS) entry which is preliminary data.</text>
</comment>